<proteinExistence type="inferred from homology"/>
<evidence type="ECO:0000259" key="2">
    <source>
        <dbReference type="Pfam" id="PF03435"/>
    </source>
</evidence>
<sequence length="366" mass="37782">MARIVLLGATGFTGRLIAQRLAAGSTETVLAGRSARALAAMADELGGRCKTATVRLDDPATLTELLEPMDVLVTTVGSFIEHGGVAVSAAIETGAHYLDTTGEAPFIRRLFEDPAVAAARAAFVPAMGFNYATGNLAAALAIEGAGADEVDCVDIGYFLTGETQRQLSGGTVDSAAGVLMSPGFTRRNGELRVERCGARTRSWVVEGRRVSSMTLGSSEAITLSRSYPDLRTVDVYQGGLGALTPVVAQVSRLCAIPGAARIVNALKGFVVPGRRGGPDPEARARSGTHAIAVAYSRVGHILAEVVLRGPNVYDLTAELTAWGAQRAAEGSIEGSGPLGPVAAFGLRALEAAHTAAGVRAVELSNR</sequence>
<organism evidence="3 4">
    <name type="scientific">Mycobacterium lentiflavum</name>
    <dbReference type="NCBI Taxonomy" id="141349"/>
    <lineage>
        <taxon>Bacteria</taxon>
        <taxon>Bacillati</taxon>
        <taxon>Actinomycetota</taxon>
        <taxon>Actinomycetes</taxon>
        <taxon>Mycobacteriales</taxon>
        <taxon>Mycobacteriaceae</taxon>
        <taxon>Mycobacterium</taxon>
        <taxon>Mycobacterium simiae complex</taxon>
    </lineage>
</organism>
<protein>
    <submittedName>
        <fullName evidence="3">Saccharopine dehydrogenase</fullName>
    </submittedName>
</protein>
<evidence type="ECO:0000313" key="4">
    <source>
        <dbReference type="Proteomes" id="UP000199251"/>
    </source>
</evidence>
<dbReference type="InterPro" id="IPR005097">
    <property type="entry name" value="Sacchrp_dh_NADP-bd"/>
</dbReference>
<name>A0A0E4H174_MYCLN</name>
<dbReference type="RefSeq" id="WP_090606013.1">
    <property type="nucleotide sequence ID" value="NZ_CTEE01000001.1"/>
</dbReference>
<dbReference type="Pfam" id="PF03435">
    <property type="entry name" value="Sacchrp_dh_NADP"/>
    <property type="match status" value="1"/>
</dbReference>
<dbReference type="STRING" id="141349.BN1232_04810"/>
<evidence type="ECO:0000313" key="3">
    <source>
        <dbReference type="EMBL" id="CQD20155.1"/>
    </source>
</evidence>
<evidence type="ECO:0000256" key="1">
    <source>
        <dbReference type="ARBA" id="ARBA00010591"/>
    </source>
</evidence>
<dbReference type="PANTHER" id="PTHR43781:SF1">
    <property type="entry name" value="SACCHAROPINE DEHYDROGENASE"/>
    <property type="match status" value="1"/>
</dbReference>
<dbReference type="OrthoDB" id="9774199at2"/>
<dbReference type="Proteomes" id="UP000199251">
    <property type="component" value="Unassembled WGS sequence"/>
</dbReference>
<gene>
    <name evidence="3" type="ORF">BN1232_04810</name>
</gene>
<feature type="domain" description="Saccharopine dehydrogenase NADP binding" evidence="2">
    <location>
        <begin position="4"/>
        <end position="101"/>
    </location>
</feature>
<dbReference type="SUPFAM" id="SSF51735">
    <property type="entry name" value="NAD(P)-binding Rossmann-fold domains"/>
    <property type="match status" value="1"/>
</dbReference>
<accession>A0A0E4H174</accession>
<dbReference type="PANTHER" id="PTHR43781">
    <property type="entry name" value="SACCHAROPINE DEHYDROGENASE"/>
    <property type="match status" value="1"/>
</dbReference>
<reference evidence="3 4" key="1">
    <citation type="submission" date="2015-03" db="EMBL/GenBank/DDBJ databases">
        <authorList>
            <person name="Urmite Genomes"/>
        </authorList>
    </citation>
    <scope>NUCLEOTIDE SEQUENCE [LARGE SCALE GENOMIC DNA]</scope>
    <source>
        <strain evidence="3 4">CSUR P1491</strain>
    </source>
</reference>
<dbReference type="AlphaFoldDB" id="A0A0E4H174"/>
<dbReference type="EMBL" id="CTEE01000001">
    <property type="protein sequence ID" value="CQD20155.1"/>
    <property type="molecule type" value="Genomic_DNA"/>
</dbReference>
<dbReference type="InterPro" id="IPR036291">
    <property type="entry name" value="NAD(P)-bd_dom_sf"/>
</dbReference>
<dbReference type="Gene3D" id="3.40.50.720">
    <property type="entry name" value="NAD(P)-binding Rossmann-like Domain"/>
    <property type="match status" value="1"/>
</dbReference>
<comment type="similarity">
    <text evidence="1">Belongs to the saccharopine dehydrogenase family. Enoyl reductase subfamily.</text>
</comment>